<proteinExistence type="predicted"/>
<dbReference type="AlphaFoldDB" id="A0A2P2PTH6"/>
<dbReference type="EMBL" id="GGEC01077566">
    <property type="protein sequence ID" value="MBX58050.1"/>
    <property type="molecule type" value="Transcribed_RNA"/>
</dbReference>
<evidence type="ECO:0000313" key="1">
    <source>
        <dbReference type="EMBL" id="MBX58050.1"/>
    </source>
</evidence>
<name>A0A2P2PTH6_RHIMU</name>
<organism evidence="1">
    <name type="scientific">Rhizophora mucronata</name>
    <name type="common">Asiatic mangrove</name>
    <dbReference type="NCBI Taxonomy" id="61149"/>
    <lineage>
        <taxon>Eukaryota</taxon>
        <taxon>Viridiplantae</taxon>
        <taxon>Streptophyta</taxon>
        <taxon>Embryophyta</taxon>
        <taxon>Tracheophyta</taxon>
        <taxon>Spermatophyta</taxon>
        <taxon>Magnoliopsida</taxon>
        <taxon>eudicotyledons</taxon>
        <taxon>Gunneridae</taxon>
        <taxon>Pentapetalae</taxon>
        <taxon>rosids</taxon>
        <taxon>fabids</taxon>
        <taxon>Malpighiales</taxon>
        <taxon>Rhizophoraceae</taxon>
        <taxon>Rhizophora</taxon>
    </lineage>
</organism>
<sequence>MFEKSNFPFSICVTLQ</sequence>
<accession>A0A2P2PTH6</accession>
<reference evidence="1" key="1">
    <citation type="submission" date="2018-02" db="EMBL/GenBank/DDBJ databases">
        <title>Rhizophora mucronata_Transcriptome.</title>
        <authorList>
            <person name="Meera S.P."/>
            <person name="Sreeshan A."/>
            <person name="Augustine A."/>
        </authorList>
    </citation>
    <scope>NUCLEOTIDE SEQUENCE</scope>
    <source>
        <tissue evidence="1">Leaf</tissue>
    </source>
</reference>
<protein>
    <submittedName>
        <fullName evidence="1">Uncharacterized protein</fullName>
    </submittedName>
</protein>